<dbReference type="Pfam" id="PF12099">
    <property type="entry name" value="DUF3575"/>
    <property type="match status" value="1"/>
</dbReference>
<organism evidence="2 3">
    <name type="scientific">Chryseobacterium suipulveris</name>
    <dbReference type="NCBI Taxonomy" id="2929800"/>
    <lineage>
        <taxon>Bacteria</taxon>
        <taxon>Pseudomonadati</taxon>
        <taxon>Bacteroidota</taxon>
        <taxon>Flavobacteriia</taxon>
        <taxon>Flavobacteriales</taxon>
        <taxon>Weeksellaceae</taxon>
        <taxon>Chryseobacterium group</taxon>
        <taxon>Chryseobacterium</taxon>
    </lineage>
</organism>
<feature type="chain" id="PRO_5047233114" evidence="1">
    <location>
        <begin position="23"/>
        <end position="209"/>
    </location>
</feature>
<keyword evidence="3" id="KW-1185">Reference proteome</keyword>
<keyword evidence="1" id="KW-0732">Signal</keyword>
<feature type="signal peptide" evidence="1">
    <location>
        <begin position="1"/>
        <end position="22"/>
    </location>
</feature>
<reference evidence="2 3" key="1">
    <citation type="submission" date="2022-03" db="EMBL/GenBank/DDBJ databases">
        <title>Chryseobacterium sp. isolated from particulate matters in swine house.</title>
        <authorList>
            <person name="Won M."/>
            <person name="Kim S.-J."/>
            <person name="Kwon S.-W."/>
        </authorList>
    </citation>
    <scope>NUCLEOTIDE SEQUENCE [LARGE SCALE GENOMIC DNA]</scope>
    <source>
        <strain evidence="2 3">SC2-2</strain>
    </source>
</reference>
<gene>
    <name evidence="2" type="ORF">MTP09_03325</name>
</gene>
<dbReference type="Proteomes" id="UP000831460">
    <property type="component" value="Chromosome"/>
</dbReference>
<protein>
    <submittedName>
        <fullName evidence="2">DUF3575 domain-containing protein</fullName>
    </submittedName>
</protein>
<dbReference type="EMBL" id="CP094532">
    <property type="protein sequence ID" value="UOE41684.1"/>
    <property type="molecule type" value="Genomic_DNA"/>
</dbReference>
<evidence type="ECO:0000256" key="1">
    <source>
        <dbReference type="SAM" id="SignalP"/>
    </source>
</evidence>
<evidence type="ECO:0000313" key="2">
    <source>
        <dbReference type="EMBL" id="UOE41684.1"/>
    </source>
</evidence>
<name>A0ABY4BSD2_9FLAO</name>
<dbReference type="InterPro" id="IPR021958">
    <property type="entry name" value="DUF3575"/>
</dbReference>
<dbReference type="RefSeq" id="WP_243550548.1">
    <property type="nucleotide sequence ID" value="NZ_CP094532.1"/>
</dbReference>
<sequence>MKKFILFLAVCLFSYANSQVKASEDQKKLYAKANAVFLPIGVVNAGIEHQLSNKWTMQEEIFISPWKSFAGKYAQVYMGGVEGRYYFKEAFKHWYIGGNIHFARYKFQKYNYWTDEPYQYEPHSPIYITSNLYQDGYAIMVGATVGYQWQINDNWNLDLFVGGGHSEGFYKGFDKVSGARYDTDPTREYNRSGEWVPYKGGLMISYRLK</sequence>
<evidence type="ECO:0000313" key="3">
    <source>
        <dbReference type="Proteomes" id="UP000831460"/>
    </source>
</evidence>
<proteinExistence type="predicted"/>
<accession>A0ABY4BSD2</accession>